<name>T1C3R9_9ZZZZ</name>
<reference evidence="1" key="1">
    <citation type="submission" date="2013-08" db="EMBL/GenBank/DDBJ databases">
        <authorList>
            <person name="Mendez C."/>
            <person name="Richter M."/>
            <person name="Ferrer M."/>
            <person name="Sanchez J."/>
        </authorList>
    </citation>
    <scope>NUCLEOTIDE SEQUENCE</scope>
</reference>
<reference evidence="1" key="2">
    <citation type="journal article" date="2014" name="ISME J.">
        <title>Microbial stratification in low pH oxic and suboxic macroscopic growths along an acid mine drainage.</title>
        <authorList>
            <person name="Mendez-Garcia C."/>
            <person name="Mesa V."/>
            <person name="Sprenger R.R."/>
            <person name="Richter M."/>
            <person name="Diez M.S."/>
            <person name="Solano J."/>
            <person name="Bargiela R."/>
            <person name="Golyshina O.V."/>
            <person name="Manteca A."/>
            <person name="Ramos J.L."/>
            <person name="Gallego J.R."/>
            <person name="Llorente I."/>
            <person name="Martins Dos Santos V.A."/>
            <person name="Jensen O.N."/>
            <person name="Pelaez A.I."/>
            <person name="Sanchez J."/>
            <person name="Ferrer M."/>
        </authorList>
    </citation>
    <scope>NUCLEOTIDE SEQUENCE</scope>
</reference>
<evidence type="ECO:0000313" key="1">
    <source>
        <dbReference type="EMBL" id="EQD59949.1"/>
    </source>
</evidence>
<feature type="non-terminal residue" evidence="1">
    <location>
        <position position="1"/>
    </location>
</feature>
<comment type="caution">
    <text evidence="1">The sequence shown here is derived from an EMBL/GenBank/DDBJ whole genome shotgun (WGS) entry which is preliminary data.</text>
</comment>
<gene>
    <name evidence="1" type="ORF">B1B_07971</name>
</gene>
<dbReference type="PANTHER" id="PTHR30595:SF6">
    <property type="entry name" value="SCHLAFEN ALBA-2 DOMAIN-CONTAINING PROTEIN"/>
    <property type="match status" value="1"/>
</dbReference>
<dbReference type="InterPro" id="IPR038475">
    <property type="entry name" value="RecG_C_sf"/>
</dbReference>
<dbReference type="PANTHER" id="PTHR30595">
    <property type="entry name" value="GLPR-RELATED TRANSCRIPTIONAL REPRESSOR"/>
    <property type="match status" value="1"/>
</dbReference>
<dbReference type="EMBL" id="AUZY01005134">
    <property type="protein sequence ID" value="EQD59949.1"/>
    <property type="molecule type" value="Genomic_DNA"/>
</dbReference>
<accession>T1C3R9</accession>
<protein>
    <submittedName>
        <fullName evidence="1">Transcriptional regulator</fullName>
    </submittedName>
</protein>
<dbReference type="AlphaFoldDB" id="T1C3R9"/>
<proteinExistence type="predicted"/>
<feature type="non-terminal residue" evidence="1">
    <location>
        <position position="153"/>
    </location>
</feature>
<sequence length="153" mass="17538">SSTAIAAFRTRWATKARDERKTHWTDEQTLVNAELLVDGHVTYAALILFWDSRRAGAVAGAGGVGVRVPILRGVWPCRRPRRVSEGFFLWHDAIWNKINLRNDRQSYQDGLFRIELPTFDEVSVREALLNAVAHRDYRLGGSVFVRQYGQRLE</sequence>
<dbReference type="Gene3D" id="3.30.565.60">
    <property type="match status" value="1"/>
</dbReference>
<organism evidence="1">
    <name type="scientific">mine drainage metagenome</name>
    <dbReference type="NCBI Taxonomy" id="410659"/>
    <lineage>
        <taxon>unclassified sequences</taxon>
        <taxon>metagenomes</taxon>
        <taxon>ecological metagenomes</taxon>
    </lineage>
</organism>